<feature type="region of interest" description="Disordered" evidence="1">
    <location>
        <begin position="70"/>
        <end position="129"/>
    </location>
</feature>
<reference evidence="2" key="1">
    <citation type="submission" date="2021-02" db="EMBL/GenBank/DDBJ databases">
        <authorList>
            <person name="Bekaert M."/>
        </authorList>
    </citation>
    <scope>NUCLEOTIDE SEQUENCE</scope>
    <source>
        <strain evidence="2">IoA-00</strain>
    </source>
</reference>
<dbReference type="EMBL" id="HG994582">
    <property type="protein sequence ID" value="CAF2880416.1"/>
    <property type="molecule type" value="Genomic_DNA"/>
</dbReference>
<dbReference type="Proteomes" id="UP000675881">
    <property type="component" value="Chromosome 3"/>
</dbReference>
<evidence type="ECO:0000256" key="1">
    <source>
        <dbReference type="SAM" id="MobiDB-lite"/>
    </source>
</evidence>
<accession>A0A7R8H6C7</accession>
<gene>
    <name evidence="2" type="ORF">LSAA_8044</name>
</gene>
<dbReference type="AlphaFoldDB" id="A0A7R8H6C7"/>
<evidence type="ECO:0000313" key="3">
    <source>
        <dbReference type="Proteomes" id="UP000675881"/>
    </source>
</evidence>
<organism evidence="2 3">
    <name type="scientific">Lepeophtheirus salmonis</name>
    <name type="common">Salmon louse</name>
    <name type="synonym">Caligus salmonis</name>
    <dbReference type="NCBI Taxonomy" id="72036"/>
    <lineage>
        <taxon>Eukaryota</taxon>
        <taxon>Metazoa</taxon>
        <taxon>Ecdysozoa</taxon>
        <taxon>Arthropoda</taxon>
        <taxon>Crustacea</taxon>
        <taxon>Multicrustacea</taxon>
        <taxon>Hexanauplia</taxon>
        <taxon>Copepoda</taxon>
        <taxon>Siphonostomatoida</taxon>
        <taxon>Caligidae</taxon>
        <taxon>Lepeophtheirus</taxon>
    </lineage>
</organism>
<proteinExistence type="predicted"/>
<keyword evidence="3" id="KW-1185">Reference proteome</keyword>
<sequence>MQTKLPVYDHGLSEADSKLNKWKNFIEESAEWKDMSMEDRLESQNYKNFVELSMWLEHCYSSEDFPIGSAFSEYASGSSNEPEQEKISDPDGSEPSCFSPSHQKEEQSQVEEQQVLPAPRNASSGNTRN</sequence>
<evidence type="ECO:0000313" key="2">
    <source>
        <dbReference type="EMBL" id="CAF2880416.1"/>
    </source>
</evidence>
<name>A0A7R8H6C7_LEPSM</name>
<protein>
    <submittedName>
        <fullName evidence="2">(salmon louse) hypothetical protein</fullName>
    </submittedName>
</protein>